<organism evidence="1">
    <name type="scientific">Brassica napus</name>
    <name type="common">Rape</name>
    <dbReference type="NCBI Taxonomy" id="3708"/>
    <lineage>
        <taxon>Eukaryota</taxon>
        <taxon>Viridiplantae</taxon>
        <taxon>Streptophyta</taxon>
        <taxon>Embryophyta</taxon>
        <taxon>Tracheophyta</taxon>
        <taxon>Spermatophyta</taxon>
        <taxon>Magnoliopsida</taxon>
        <taxon>eudicotyledons</taxon>
        <taxon>Gunneridae</taxon>
        <taxon>Pentapetalae</taxon>
        <taxon>rosids</taxon>
        <taxon>malvids</taxon>
        <taxon>Brassicales</taxon>
        <taxon>Brassicaceae</taxon>
        <taxon>Brassiceae</taxon>
        <taxon>Brassica</taxon>
    </lineage>
</organism>
<dbReference type="EMBL" id="HG994368">
    <property type="protein sequence ID" value="CAF1816220.1"/>
    <property type="molecule type" value="Genomic_DNA"/>
</dbReference>
<dbReference type="Proteomes" id="UP001295469">
    <property type="component" value="Chromosome C04"/>
</dbReference>
<protein>
    <submittedName>
        <fullName evidence="1">(rape) hypothetical protein</fullName>
    </submittedName>
</protein>
<name>A0A816JRL5_BRANA</name>
<evidence type="ECO:0000313" key="1">
    <source>
        <dbReference type="EMBL" id="CAF1816220.1"/>
    </source>
</evidence>
<gene>
    <name evidence="1" type="ORF">DARMORV10_C04P12740.1</name>
</gene>
<sequence length="110" mass="12433">MKTSLEVLPESFREAVTYSQRCFKSMVEMLENTVNGAGGKTSEPEIIPQSQILGNHHRLDQQSSLKIHALIEVPTTPSLIKFLYITLSRLIHCRQNTSTIDVSIQFILFS</sequence>
<dbReference type="AlphaFoldDB" id="A0A816JRL5"/>
<proteinExistence type="predicted"/>
<accession>A0A816JRL5</accession>
<reference evidence="1" key="1">
    <citation type="submission" date="2021-01" db="EMBL/GenBank/DDBJ databases">
        <authorList>
            <consortium name="Genoscope - CEA"/>
            <person name="William W."/>
        </authorList>
    </citation>
    <scope>NUCLEOTIDE SEQUENCE</scope>
</reference>